<dbReference type="EMBL" id="CP033968">
    <property type="protein sequence ID" value="AZG12018.1"/>
    <property type="molecule type" value="Genomic_DNA"/>
</dbReference>
<keyword evidence="1" id="KW-0812">Transmembrane</keyword>
<geneLocation type="plasmid" evidence="2">
    <name>unnamed1</name>
</geneLocation>
<sequence length="89" mass="9685">MRTKVKVGLMIGGVVLVAAAIVLAPVLRDLPWLKWTLYVCAALMLSPLFMGGLVDVPATTPEDPTFEKNRIGDARQDVWGFNGQDSNND</sequence>
<keyword evidence="1" id="KW-0472">Membrane</keyword>
<gene>
    <name evidence="2" type="ORF">EHF44_00595</name>
</gene>
<keyword evidence="2" id="KW-0614">Plasmid</keyword>
<dbReference type="Proteomes" id="UP000270411">
    <property type="component" value="Plasmid unnamed1"/>
</dbReference>
<dbReference type="GeneID" id="60824691"/>
<dbReference type="KEGG" id="cpau:EHF44_00595"/>
<accession>A0A3G8GUT6</accession>
<dbReference type="OrthoDB" id="8969291at2"/>
<dbReference type="AlphaFoldDB" id="A0A3G8GUT6"/>
<name>A0A3G8GUT6_9BURK</name>
<keyword evidence="1" id="KW-1133">Transmembrane helix</keyword>
<protein>
    <submittedName>
        <fullName evidence="2">Uncharacterized protein</fullName>
    </submittedName>
</protein>
<dbReference type="RefSeq" id="WP_011514782.1">
    <property type="nucleotide sequence ID" value="NZ_CP033968.1"/>
</dbReference>
<proteinExistence type="predicted"/>
<evidence type="ECO:0000313" key="3">
    <source>
        <dbReference type="Proteomes" id="UP000270411"/>
    </source>
</evidence>
<feature type="transmembrane region" description="Helical" evidence="1">
    <location>
        <begin position="7"/>
        <end position="26"/>
    </location>
</feature>
<reference evidence="3" key="1">
    <citation type="submission" date="2018-11" db="EMBL/GenBank/DDBJ databases">
        <title>FDA dAtabase for Regulatory Grade micrObial Sequences (FDA-ARGOS): Supporting development and validation of Infectious Disease Dx tests.</title>
        <authorList>
            <person name="Goldberg B."/>
            <person name="Campos J."/>
            <person name="Tallon L."/>
            <person name="Sadzewicz L."/>
            <person name="Zhao X."/>
            <person name="Vavikolanu K."/>
            <person name="Mehta A."/>
            <person name="Aluvathingal J."/>
            <person name="Nadendla S."/>
            <person name="Geyer C."/>
            <person name="Nandy P."/>
            <person name="Yan Y."/>
            <person name="Sichtig H."/>
        </authorList>
    </citation>
    <scope>NUCLEOTIDE SEQUENCE [LARGE SCALE GENOMIC DNA]</scope>
    <source>
        <strain evidence="3">FDAARGOS_614</strain>
        <plasmid evidence="3">unnamed1</plasmid>
    </source>
</reference>
<feature type="transmembrane region" description="Helical" evidence="1">
    <location>
        <begin position="32"/>
        <end position="54"/>
    </location>
</feature>
<evidence type="ECO:0000313" key="2">
    <source>
        <dbReference type="EMBL" id="AZG12018.1"/>
    </source>
</evidence>
<organism evidence="2 3">
    <name type="scientific">Cupriavidus pauculus</name>
    <dbReference type="NCBI Taxonomy" id="82633"/>
    <lineage>
        <taxon>Bacteria</taxon>
        <taxon>Pseudomonadati</taxon>
        <taxon>Pseudomonadota</taxon>
        <taxon>Betaproteobacteria</taxon>
        <taxon>Burkholderiales</taxon>
        <taxon>Burkholderiaceae</taxon>
        <taxon>Cupriavidus</taxon>
    </lineage>
</organism>
<evidence type="ECO:0000256" key="1">
    <source>
        <dbReference type="SAM" id="Phobius"/>
    </source>
</evidence>